<dbReference type="Pfam" id="PF12271">
    <property type="entry name" value="Chs7"/>
    <property type="match status" value="1"/>
</dbReference>
<gene>
    <name evidence="2" type="primary">CHS7</name>
    <name evidence="2" type="ORF">TCON_1832</name>
</gene>
<accession>A0ABQ7HXT6</accession>
<comment type="caution">
    <text evidence="2">The sequence shown here is derived from an EMBL/GenBank/DDBJ whole genome shotgun (WGS) entry which is preliminary data.</text>
</comment>
<dbReference type="InterPro" id="IPR022057">
    <property type="entry name" value="Chs7"/>
</dbReference>
<dbReference type="PANTHER" id="PTHR35329">
    <property type="entry name" value="CHITIN SYNTHASE EXPORT CHAPERONE"/>
    <property type="match status" value="1"/>
</dbReference>
<evidence type="ECO:0000313" key="3">
    <source>
        <dbReference type="Proteomes" id="UP001516464"/>
    </source>
</evidence>
<sequence>MDILNMTQTCKEMDLPICRVLKNSVPLYTARPLEILSLRIYSPATILLLCFTIISTLWIIPKVNKHYSAIGRKELMMFFYLYIISAMLEMVLISNLLDSVNSGLIIYLISLQISFANSAFFCLFVGAVTANIFLGGVGIASLVIVRIATAIYFLVSLAVIFSSLIEKNSIIIFGATFIVNGMFAIAYVLVQSLRLINMDAEVWAYGTLGIAFLFFCLGVIPMFYGSKYIAYVSERYLDGVFFFHLFIFSSILMIHKFWLSTCENEAECTDLWM</sequence>
<feature type="transmembrane region" description="Helical" evidence="1">
    <location>
        <begin position="202"/>
        <end position="224"/>
    </location>
</feature>
<reference evidence="2 3" key="1">
    <citation type="submission" date="2019-01" db="EMBL/GenBank/DDBJ databases">
        <title>Genomes sequencing and comparative genomics of infectious freshwater microsporidia, Cucumispora dikerogammari and Thelohania contejeani.</title>
        <authorList>
            <person name="Cormier A."/>
            <person name="Giraud I."/>
            <person name="Wattier R."/>
            <person name="Teixeira M."/>
            <person name="Grandjean F."/>
            <person name="Rigaud T."/>
            <person name="Cordaux R."/>
        </authorList>
    </citation>
    <scope>NUCLEOTIDE SEQUENCE [LARGE SCALE GENOMIC DNA]</scope>
    <source>
        <strain evidence="2">T1</strain>
        <tissue evidence="2">Spores</tissue>
    </source>
</reference>
<keyword evidence="1" id="KW-0472">Membrane</keyword>
<name>A0ABQ7HXT6_9MICR</name>
<feature type="transmembrane region" description="Helical" evidence="1">
    <location>
        <begin position="236"/>
        <end position="258"/>
    </location>
</feature>
<keyword evidence="1" id="KW-1133">Transmembrane helix</keyword>
<proteinExistence type="predicted"/>
<dbReference type="PANTHER" id="PTHR35329:SF1">
    <property type="entry name" value="CHITIN SYNTHASE EXPORT CHAPERONE"/>
    <property type="match status" value="1"/>
</dbReference>
<keyword evidence="3" id="KW-1185">Reference proteome</keyword>
<protein>
    <submittedName>
        <fullName evidence="2">Chitin synthase export chaperone</fullName>
    </submittedName>
</protein>
<evidence type="ECO:0000313" key="2">
    <source>
        <dbReference type="EMBL" id="KAF7682957.1"/>
    </source>
</evidence>
<feature type="transmembrane region" description="Helical" evidence="1">
    <location>
        <begin position="132"/>
        <end position="161"/>
    </location>
</feature>
<feature type="transmembrane region" description="Helical" evidence="1">
    <location>
        <begin position="40"/>
        <end position="59"/>
    </location>
</feature>
<dbReference type="EMBL" id="SBIQ01000151">
    <property type="protein sequence ID" value="KAF7682957.1"/>
    <property type="molecule type" value="Genomic_DNA"/>
</dbReference>
<evidence type="ECO:0000256" key="1">
    <source>
        <dbReference type="SAM" id="Phobius"/>
    </source>
</evidence>
<organism evidence="2 3">
    <name type="scientific">Astathelohania contejeani</name>
    <dbReference type="NCBI Taxonomy" id="164912"/>
    <lineage>
        <taxon>Eukaryota</taxon>
        <taxon>Fungi</taxon>
        <taxon>Fungi incertae sedis</taxon>
        <taxon>Microsporidia</taxon>
        <taxon>Astathelohaniidae</taxon>
        <taxon>Astathelohania</taxon>
    </lineage>
</organism>
<feature type="transmembrane region" description="Helical" evidence="1">
    <location>
        <begin position="79"/>
        <end position="97"/>
    </location>
</feature>
<feature type="transmembrane region" description="Helical" evidence="1">
    <location>
        <begin position="170"/>
        <end position="190"/>
    </location>
</feature>
<feature type="transmembrane region" description="Helical" evidence="1">
    <location>
        <begin position="104"/>
        <end position="126"/>
    </location>
</feature>
<keyword evidence="1" id="KW-0812">Transmembrane</keyword>
<dbReference type="Proteomes" id="UP001516464">
    <property type="component" value="Unassembled WGS sequence"/>
</dbReference>